<dbReference type="InterPro" id="IPR029018">
    <property type="entry name" value="Hex-like_dom2"/>
</dbReference>
<dbReference type="InterPro" id="IPR031924">
    <property type="entry name" value="GH115"/>
</dbReference>
<dbReference type="Gene3D" id="1.20.58.2150">
    <property type="match status" value="1"/>
</dbReference>
<dbReference type="Pfam" id="PF15979">
    <property type="entry name" value="Glyco_hydro_115"/>
    <property type="match status" value="1"/>
</dbReference>
<proteinExistence type="predicted"/>
<sequence>MPINSFKKSHIFFTLLILFSFWINDTKAQTSLGLAKQFIQETRSNKDDFTLIEKGRAANIFYDTNDYKGVIRAIGDLRDDFFRVSGLKPELKSASPSGKMVILIGTLGKNKLIDQLINTGKLIKSTISGKWESFMISTVKKPFPGVDQALVIAGSDKRGTIYGIYEVSEQLGVSPWYWWADVPPKTRKSAFALSGSYSSGEPAVKYRGIFINDEAPAMTGWAKEKFGGMNSKMYTHMFELLLRLRANYLWPAMWSNAFNEDDPENPRIADEYGVVMGTSHHEPMIRAQQEWKKHGVGAWNYATNPQGLNAFWQEGIKRNKNYESLVTMGMRGDGDEPMVEGGDMAANVKLLENIITDQRKILTENMEKPVEKIPQLWALYKEVKDYYDFGMKVPDDITLLWADDNWGNLRHLPTAQERKRSGGSGIYYHFDYVGAPRNYKWLNTTALPKVWEQMNLAYQYGANRIWVVNVGDLKPMEIPIEFFLRMAWNPTAMSREKLSGFLLHWATREFGSGQAKEIAGLVSLYSKYTTRRKPELLGPETFSLVNFSEAQRVAMEWSTLSDRAEEVNNKLPQQYKDAFYQLVYYPIQAMKTVTDLYIAVGKNQLYFKQGRAATNLQRNLALHLFKQDQQLSDEYNLKMAGGKWNHMMDQVRIGYTSWNDPKKNIMPKTDEIQVPSTSGFGVAIDGSSASWPSTSNIPAPTLAPFESLNQSQSYIEVFAKGSAPINFELKSNHWIRLKKESVPGTNDYRVLVDIDWAKLSGGKHEGKIQIADDKTMVVIKVKASKATTKQLAEAKGSFASLGAPIAFEAFQASKKVSRNGISWEAIPGYGRGESGMSVFPVISASLDQPGAPTLEYPVFFADSGEVKIDLVVGPSVNFYPEGLRVGISVDGVAPQTLSIIAKPSASGSDASWANAVKDNARTLTSSHFFKVPGRHTVKIWMVDPAVVLEKIIIYRDKLPTSYLGPIENEVVK</sequence>
<dbReference type="Gene3D" id="2.60.120.1620">
    <property type="match status" value="1"/>
</dbReference>
<evidence type="ECO:0000313" key="3">
    <source>
        <dbReference type="EMBL" id="XBO48172.1"/>
    </source>
</evidence>
<protein>
    <submittedName>
        <fullName evidence="3">Glycosyl hydrolase 115 family protein</fullName>
    </submittedName>
</protein>
<evidence type="ECO:0000259" key="2">
    <source>
        <dbReference type="Pfam" id="PF17829"/>
    </source>
</evidence>
<feature type="domain" description="Gylcosyl hydrolase 115 C-terminal" evidence="2">
    <location>
        <begin position="805"/>
        <end position="967"/>
    </location>
</feature>
<dbReference type="Pfam" id="PF17829">
    <property type="entry name" value="GH115_C"/>
    <property type="match status" value="1"/>
</dbReference>
<dbReference type="Gene3D" id="3.30.379.10">
    <property type="entry name" value="Chitobiase/beta-hexosaminidase domain 2-like"/>
    <property type="match status" value="1"/>
</dbReference>
<organism evidence="3">
    <name type="scientific">Pedobacter sp. KACC 23697</name>
    <dbReference type="NCBI Taxonomy" id="3149230"/>
    <lineage>
        <taxon>Bacteria</taxon>
        <taxon>Pseudomonadati</taxon>
        <taxon>Bacteroidota</taxon>
        <taxon>Sphingobacteriia</taxon>
        <taxon>Sphingobacteriales</taxon>
        <taxon>Sphingobacteriaceae</taxon>
        <taxon>Pedobacter</taxon>
    </lineage>
</organism>
<name>A0AAU7K665_9SPHI</name>
<dbReference type="PANTHER" id="PTHR37842">
    <property type="match status" value="1"/>
</dbReference>
<dbReference type="SUPFAM" id="SSF55545">
    <property type="entry name" value="beta-N-acetylhexosaminidase-like domain"/>
    <property type="match status" value="1"/>
</dbReference>
<dbReference type="Gene3D" id="3.20.20.520">
    <property type="entry name" value="Glycosyl hydrolase family 115"/>
    <property type="match status" value="1"/>
</dbReference>
<dbReference type="GO" id="GO:0005975">
    <property type="term" value="P:carbohydrate metabolic process"/>
    <property type="evidence" value="ECO:0007669"/>
    <property type="project" value="UniProtKB-ARBA"/>
</dbReference>
<reference evidence="3" key="1">
    <citation type="submission" date="2024-05" db="EMBL/GenBank/DDBJ databases">
        <authorList>
            <person name="Kim S."/>
            <person name="Heo J."/>
            <person name="Choi H."/>
            <person name="Choi Y."/>
            <person name="Kwon S.-W."/>
            <person name="Kim Y."/>
        </authorList>
    </citation>
    <scope>NUCLEOTIDE SEQUENCE</scope>
    <source>
        <strain evidence="3">KACC 23697</strain>
    </source>
</reference>
<dbReference type="PANTHER" id="PTHR37842:SF2">
    <property type="entry name" value="GYLCOSYL HYDROLASE 115 C-TERMINAL DOMAIN-CONTAINING PROTEIN"/>
    <property type="match status" value="1"/>
</dbReference>
<dbReference type="AlphaFoldDB" id="A0AAU7K665"/>
<dbReference type="EMBL" id="CP157485">
    <property type="protein sequence ID" value="XBO48172.1"/>
    <property type="molecule type" value="Genomic_DNA"/>
</dbReference>
<dbReference type="RefSeq" id="WP_406825560.1">
    <property type="nucleotide sequence ID" value="NZ_CP157485.1"/>
</dbReference>
<keyword evidence="1 3" id="KW-0378">Hydrolase</keyword>
<dbReference type="InterPro" id="IPR041437">
    <property type="entry name" value="GH115_C"/>
</dbReference>
<gene>
    <name evidence="3" type="ORF">ABEG20_00980</name>
</gene>
<dbReference type="InterPro" id="IPR042301">
    <property type="entry name" value="GH115_sf"/>
</dbReference>
<evidence type="ECO:0000256" key="1">
    <source>
        <dbReference type="ARBA" id="ARBA00022801"/>
    </source>
</evidence>
<dbReference type="GO" id="GO:0016787">
    <property type="term" value="F:hydrolase activity"/>
    <property type="evidence" value="ECO:0007669"/>
    <property type="project" value="UniProtKB-KW"/>
</dbReference>
<accession>A0AAU7K665</accession>